<feature type="transmembrane region" description="Helical" evidence="1">
    <location>
        <begin position="219"/>
        <end position="238"/>
    </location>
</feature>
<feature type="transmembrane region" description="Helical" evidence="1">
    <location>
        <begin position="71"/>
        <end position="90"/>
    </location>
</feature>
<dbReference type="Gene3D" id="3.30.70.270">
    <property type="match status" value="1"/>
</dbReference>
<dbReference type="InterPro" id="IPR052155">
    <property type="entry name" value="Biofilm_reg_signaling"/>
</dbReference>
<proteinExistence type="predicted"/>
<keyword evidence="1" id="KW-0472">Membrane</keyword>
<dbReference type="InterPro" id="IPR031621">
    <property type="entry name" value="HisKA_7TM"/>
</dbReference>
<feature type="transmembrane region" description="Helical" evidence="1">
    <location>
        <begin position="153"/>
        <end position="175"/>
    </location>
</feature>
<dbReference type="Pfam" id="PF13188">
    <property type="entry name" value="PAS_8"/>
    <property type="match status" value="1"/>
</dbReference>
<dbReference type="SMART" id="SM00052">
    <property type="entry name" value="EAL"/>
    <property type="match status" value="1"/>
</dbReference>
<dbReference type="InterPro" id="IPR029787">
    <property type="entry name" value="Nucleotide_cyclase"/>
</dbReference>
<evidence type="ECO:0000313" key="4">
    <source>
        <dbReference type="EMBL" id="MTJ05158.1"/>
    </source>
</evidence>
<evidence type="ECO:0000256" key="1">
    <source>
        <dbReference type="SAM" id="Phobius"/>
    </source>
</evidence>
<dbReference type="InterPro" id="IPR035965">
    <property type="entry name" value="PAS-like_dom_sf"/>
</dbReference>
<feature type="transmembrane region" description="Helical" evidence="1">
    <location>
        <begin position="110"/>
        <end position="133"/>
    </location>
</feature>
<dbReference type="InterPro" id="IPR000014">
    <property type="entry name" value="PAS"/>
</dbReference>
<name>A0A7C9LBG1_9RHOB</name>
<accession>A0A7C9LBG1</accession>
<feature type="transmembrane region" description="Helical" evidence="1">
    <location>
        <begin position="12"/>
        <end position="32"/>
    </location>
</feature>
<protein>
    <submittedName>
        <fullName evidence="4">EAL domain-containing protein</fullName>
    </submittedName>
</protein>
<comment type="caution">
    <text evidence="4">The sequence shown here is derived from an EMBL/GenBank/DDBJ whole genome shotgun (WGS) entry which is preliminary data.</text>
</comment>
<dbReference type="InterPro" id="IPR000160">
    <property type="entry name" value="GGDEF_dom"/>
</dbReference>
<dbReference type="AlphaFoldDB" id="A0A7C9LBG1"/>
<dbReference type="CDD" id="cd01948">
    <property type="entry name" value="EAL"/>
    <property type="match status" value="1"/>
</dbReference>
<reference evidence="4 5" key="1">
    <citation type="submission" date="2019-06" db="EMBL/GenBank/DDBJ databases">
        <title>Enrichment of Autotrophic Halophilic Microorganisms from Red Sea Brine Pool Using Microbial Electrosynthesis System.</title>
        <authorList>
            <person name="Alqahtani M.F."/>
            <person name="Bajracharya S."/>
            <person name="Katuri K.P."/>
            <person name="Ali M."/>
            <person name="Saikaly P.E."/>
        </authorList>
    </citation>
    <scope>NUCLEOTIDE SEQUENCE [LARGE SCALE GENOMIC DNA]</scope>
    <source>
        <strain evidence="4">MES6</strain>
    </source>
</reference>
<dbReference type="NCBIfam" id="TIGR00229">
    <property type="entry name" value="sensory_box"/>
    <property type="match status" value="1"/>
</dbReference>
<dbReference type="Gene3D" id="3.20.20.450">
    <property type="entry name" value="EAL domain"/>
    <property type="match status" value="1"/>
</dbReference>
<evidence type="ECO:0000259" key="2">
    <source>
        <dbReference type="PROSITE" id="PS50883"/>
    </source>
</evidence>
<feature type="transmembrane region" description="Helical" evidence="1">
    <location>
        <begin position="41"/>
        <end position="59"/>
    </location>
</feature>
<feature type="domain" description="EAL" evidence="2">
    <location>
        <begin position="656"/>
        <end position="912"/>
    </location>
</feature>
<keyword evidence="1" id="KW-0812">Transmembrane</keyword>
<sequence>MSEFTLTPFLKFPANFALAIWLGVLTMAIWVGRQPRFPGRLFFLSALAGVLFWLGAAALEIAANTLAEKVFWAKVAWPCIALTATAWALFLKDYSFGKDTTHDRWPQAALVIGPAVVSALIFTNPWHGLFYGSGTRLETFDGRFSVVYDHGPLFYLAALYLYAFMGTAFGVVIYCLFQTHPSYRASFISLAITTAVPIAANIAYIVFNVTLFGFDPTPFTFAIWLAVMGRIVLSGQVFNIGGIGREALFLDTDNPMVVFDANGCIISANPAAEDVLNGGDKAVGINIRAWPQIGFVAHEILETGTLPEMGELTCQGRSFDIDVTPIYRPMGRGSAVMGWAVQLNDTTARKQAEAEQARAAQLGRMLEESLNEVYVFDAQTLHFTEVNRGARANLGYGLHELTAMTPVDINPDLSRDMFELLIAPLRECREEIVTFQTRHRRKDGSHYPVDVRIQKVDNNDSHVLFAMMWDITLRKAFEEKLELAATHDDLTGLLNRSAFNETLSQRLEKLTDQEGSLALVSLDIDNFKDINDALGDAYGDTLLAAVGERLRGVVRDGDMLFRMGGDEFIILVPDSTADDANSLADHLVKAFIEPFNLMEVPTVITVSIGVVLAPEDGNRVEELRSNANLAMTSAKNDGRNTVSRFAPWMRQHLCWRNTIVQDLQRSLHEGEGFKLLYQPKFTCDTTRKVVGAEALLRWQGENAGSIGPDEFIPIAEHAGLIRQIDYLVIDRVAKQLGDWVRDGMALPVSINISAISIQTEGFADHLLQRLEAHGVSCELFQVEIVETVHLEESLITQQNLATLSKAGICILIDDFGTGHSSLNYLRRLPIQALKMDRSFVAGIGLELNSDDTLAQAIIAMANTLRLDVIAEGVETEAQFRWLAQKSCTQVQGFLTSRPLKPETFAERYLARIPQVVF</sequence>
<gene>
    <name evidence="4" type="ORF">FH759_10775</name>
</gene>
<dbReference type="CDD" id="cd01949">
    <property type="entry name" value="GGDEF"/>
    <property type="match status" value="1"/>
</dbReference>
<dbReference type="PANTHER" id="PTHR44757">
    <property type="entry name" value="DIGUANYLATE CYCLASE DGCP"/>
    <property type="match status" value="1"/>
</dbReference>
<dbReference type="Pfam" id="PF00563">
    <property type="entry name" value="EAL"/>
    <property type="match status" value="1"/>
</dbReference>
<feature type="domain" description="GGDEF" evidence="3">
    <location>
        <begin position="515"/>
        <end position="647"/>
    </location>
</feature>
<dbReference type="NCBIfam" id="TIGR00254">
    <property type="entry name" value="GGDEF"/>
    <property type="match status" value="1"/>
</dbReference>
<dbReference type="Pfam" id="PF13426">
    <property type="entry name" value="PAS_9"/>
    <property type="match status" value="1"/>
</dbReference>
<evidence type="ECO:0000313" key="5">
    <source>
        <dbReference type="Proteomes" id="UP000483078"/>
    </source>
</evidence>
<dbReference type="CDD" id="cd00130">
    <property type="entry name" value="PAS"/>
    <property type="match status" value="1"/>
</dbReference>
<dbReference type="SMART" id="SM00267">
    <property type="entry name" value="GGDEF"/>
    <property type="match status" value="1"/>
</dbReference>
<dbReference type="RefSeq" id="WP_273249986.1">
    <property type="nucleotide sequence ID" value="NZ_VENJ01000015.1"/>
</dbReference>
<evidence type="ECO:0000259" key="3">
    <source>
        <dbReference type="PROSITE" id="PS50887"/>
    </source>
</evidence>
<dbReference type="SUPFAM" id="SSF141868">
    <property type="entry name" value="EAL domain-like"/>
    <property type="match status" value="1"/>
</dbReference>
<dbReference type="Pfam" id="PF00990">
    <property type="entry name" value="GGDEF"/>
    <property type="match status" value="1"/>
</dbReference>
<dbReference type="Proteomes" id="UP000483078">
    <property type="component" value="Unassembled WGS sequence"/>
</dbReference>
<dbReference type="Pfam" id="PF16927">
    <property type="entry name" value="HisKA_7TM"/>
    <property type="match status" value="1"/>
</dbReference>
<dbReference type="InterPro" id="IPR001633">
    <property type="entry name" value="EAL_dom"/>
</dbReference>
<dbReference type="PROSITE" id="PS50887">
    <property type="entry name" value="GGDEF"/>
    <property type="match status" value="1"/>
</dbReference>
<feature type="transmembrane region" description="Helical" evidence="1">
    <location>
        <begin position="187"/>
        <end position="207"/>
    </location>
</feature>
<dbReference type="EMBL" id="VENJ01000015">
    <property type="protein sequence ID" value="MTJ05158.1"/>
    <property type="molecule type" value="Genomic_DNA"/>
</dbReference>
<dbReference type="Gene3D" id="3.30.450.20">
    <property type="entry name" value="PAS domain"/>
    <property type="match status" value="2"/>
</dbReference>
<dbReference type="InterPro" id="IPR043128">
    <property type="entry name" value="Rev_trsase/Diguanyl_cyclase"/>
</dbReference>
<dbReference type="InterPro" id="IPR035919">
    <property type="entry name" value="EAL_sf"/>
</dbReference>
<dbReference type="SUPFAM" id="SSF55073">
    <property type="entry name" value="Nucleotide cyclase"/>
    <property type="match status" value="1"/>
</dbReference>
<dbReference type="SUPFAM" id="SSF55785">
    <property type="entry name" value="PYP-like sensor domain (PAS domain)"/>
    <property type="match status" value="2"/>
</dbReference>
<dbReference type="PROSITE" id="PS50883">
    <property type="entry name" value="EAL"/>
    <property type="match status" value="1"/>
</dbReference>
<keyword evidence="1" id="KW-1133">Transmembrane helix</keyword>
<organism evidence="4 5">
    <name type="scientific">Sediminimonas qiaohouensis</name>
    <dbReference type="NCBI Taxonomy" id="552061"/>
    <lineage>
        <taxon>Bacteria</taxon>
        <taxon>Pseudomonadati</taxon>
        <taxon>Pseudomonadota</taxon>
        <taxon>Alphaproteobacteria</taxon>
        <taxon>Rhodobacterales</taxon>
        <taxon>Roseobacteraceae</taxon>
        <taxon>Sediminimonas</taxon>
    </lineage>
</organism>
<dbReference type="PANTHER" id="PTHR44757:SF2">
    <property type="entry name" value="BIOFILM ARCHITECTURE MAINTENANCE PROTEIN MBAA"/>
    <property type="match status" value="1"/>
</dbReference>